<name>A0A1E5XLA4_9HYPH</name>
<dbReference type="EMBL" id="LAJE02000285">
    <property type="protein sequence ID" value="OEO29386.1"/>
    <property type="molecule type" value="Genomic_DNA"/>
</dbReference>
<proteinExistence type="predicted"/>
<dbReference type="Proteomes" id="UP000095463">
    <property type="component" value="Unassembled WGS sequence"/>
</dbReference>
<organism evidence="1 2">
    <name type="scientific">Devosia insulae DS-56</name>
    <dbReference type="NCBI Taxonomy" id="1116389"/>
    <lineage>
        <taxon>Bacteria</taxon>
        <taxon>Pseudomonadati</taxon>
        <taxon>Pseudomonadota</taxon>
        <taxon>Alphaproteobacteria</taxon>
        <taxon>Hyphomicrobiales</taxon>
        <taxon>Devosiaceae</taxon>
        <taxon>Devosia</taxon>
    </lineage>
</organism>
<evidence type="ECO:0000313" key="2">
    <source>
        <dbReference type="Proteomes" id="UP000095463"/>
    </source>
</evidence>
<gene>
    <name evidence="1" type="ORF">VW23_025540</name>
</gene>
<dbReference type="AlphaFoldDB" id="A0A1E5XLA4"/>
<dbReference type="RefSeq" id="WP_069911296.1">
    <property type="nucleotide sequence ID" value="NZ_LAJE02000285.1"/>
</dbReference>
<sequence>MAALDLFIRPAADDIHPISRAALLALDATERAERLNAQQAAIRSRLATVPETRDWQNQVGMIVAELRRAGHTLSRDGETHSWIGDSGQLGVSFCRAGNTVLAWQA</sequence>
<accession>A0A1E5XLA4</accession>
<keyword evidence="2" id="KW-1185">Reference proteome</keyword>
<reference evidence="1 2" key="1">
    <citation type="journal article" date="2015" name="Genome Announc.">
        <title>Genome Assemblies of Three Soil-Associated Devosia species: D. insulae, D. limi, and D. soli.</title>
        <authorList>
            <person name="Hassan Y.I."/>
            <person name="Lepp D."/>
            <person name="Zhou T."/>
        </authorList>
    </citation>
    <scope>NUCLEOTIDE SEQUENCE [LARGE SCALE GENOMIC DNA]</scope>
    <source>
        <strain evidence="1 2">DS-56</strain>
    </source>
</reference>
<dbReference type="OrthoDB" id="7950527at2"/>
<comment type="caution">
    <text evidence="1">The sequence shown here is derived from an EMBL/GenBank/DDBJ whole genome shotgun (WGS) entry which is preliminary data.</text>
</comment>
<evidence type="ECO:0000313" key="1">
    <source>
        <dbReference type="EMBL" id="OEO29386.1"/>
    </source>
</evidence>
<protein>
    <submittedName>
        <fullName evidence="1">Uncharacterized protein</fullName>
    </submittedName>
</protein>